<accession>A0A915YBI1</accession>
<protein>
    <recommendedName>
        <fullName evidence="2">Sulfurtransferase</fullName>
    </recommendedName>
</protein>
<feature type="domain" description="Rhodanese" evidence="4">
    <location>
        <begin position="202"/>
        <end position="316"/>
    </location>
</feature>
<evidence type="ECO:0000256" key="1">
    <source>
        <dbReference type="ARBA" id="ARBA00022737"/>
    </source>
</evidence>
<evidence type="ECO:0000256" key="3">
    <source>
        <dbReference type="SAM" id="SignalP"/>
    </source>
</evidence>
<dbReference type="CDD" id="cd01448">
    <property type="entry name" value="TST_Repeat_1"/>
    <property type="match status" value="1"/>
</dbReference>
<dbReference type="PANTHER" id="PTHR43855">
    <property type="entry name" value="THIOSULFATE SULFURTRANSFERASE"/>
    <property type="match status" value="1"/>
</dbReference>
<keyword evidence="3" id="KW-0732">Signal</keyword>
<reference evidence="5" key="1">
    <citation type="submission" date="2022-09" db="EMBL/GenBank/DDBJ databases">
        <title>Aureispira anguillicida sp. nov., isolated from Leptocephalus of Japanese eel Anguilla japonica.</title>
        <authorList>
            <person name="Yuasa K."/>
            <person name="Mekata T."/>
            <person name="Ikunari K."/>
        </authorList>
    </citation>
    <scope>NUCLEOTIDE SEQUENCE</scope>
    <source>
        <strain evidence="5">EL160426</strain>
    </source>
</reference>
<dbReference type="InterPro" id="IPR051126">
    <property type="entry name" value="Thiosulfate_sulfurtransferase"/>
</dbReference>
<dbReference type="SMART" id="SM00450">
    <property type="entry name" value="RHOD"/>
    <property type="match status" value="2"/>
</dbReference>
<evidence type="ECO:0000313" key="6">
    <source>
        <dbReference type="Proteomes" id="UP001060919"/>
    </source>
</evidence>
<dbReference type="AlphaFoldDB" id="A0A915YBI1"/>
<dbReference type="Proteomes" id="UP001060919">
    <property type="component" value="Chromosome"/>
</dbReference>
<dbReference type="SUPFAM" id="SSF52821">
    <property type="entry name" value="Rhodanese/Cell cycle control phosphatase"/>
    <property type="match status" value="2"/>
</dbReference>
<dbReference type="InterPro" id="IPR036873">
    <property type="entry name" value="Rhodanese-like_dom_sf"/>
</dbReference>
<keyword evidence="1" id="KW-0677">Repeat</keyword>
<feature type="domain" description="Rhodanese" evidence="4">
    <location>
        <begin position="67"/>
        <end position="176"/>
    </location>
</feature>
<gene>
    <name evidence="5" type="ORF">AsAng_0007290</name>
</gene>
<dbReference type="EMBL" id="AP026867">
    <property type="protein sequence ID" value="BDS10024.1"/>
    <property type="molecule type" value="Genomic_DNA"/>
</dbReference>
<dbReference type="GO" id="GO:0004792">
    <property type="term" value="F:thiosulfate-cyanide sulfurtransferase activity"/>
    <property type="evidence" value="ECO:0007669"/>
    <property type="project" value="InterPro"/>
</dbReference>
<evidence type="ECO:0000259" key="4">
    <source>
        <dbReference type="PROSITE" id="PS50206"/>
    </source>
</evidence>
<dbReference type="PROSITE" id="PS50206">
    <property type="entry name" value="RHODANESE_3"/>
    <property type="match status" value="2"/>
</dbReference>
<sequence>MHSHYLVLLICTAFLIGCENATPPQQTTPKLNKTVSSQPNSLDEYPYMEHLIAPAQLLSWQEDPQIEVILIDVRKKEAYQKGHLRGAHHLWRPDIRSTAFPFGGMMLEKEALAKIMGALGATAKSKIVLYDAKGNPDAARLWWMLSVYGHSNTYLLNGGLLNSPKGWISQAPTPKKAAKFTFADKKRPELEANQAEVLAAIDNDDVFLLDCRSLDEFTGKTIKDGAFRAGHIPSAVHLEYSEAIAYEHSCIFRTLKELTIRFKKIPKDKKIIVYCQSGVRSAHTTFVLRELLGYSDVANYDGSWIEWSYHKNLPISVGL</sequence>
<dbReference type="KEGG" id="aup:AsAng_0007290"/>
<evidence type="ECO:0000313" key="5">
    <source>
        <dbReference type="EMBL" id="BDS10024.1"/>
    </source>
</evidence>
<dbReference type="InterPro" id="IPR001763">
    <property type="entry name" value="Rhodanese-like_dom"/>
</dbReference>
<evidence type="ECO:0000256" key="2">
    <source>
        <dbReference type="RuleBase" id="RU000507"/>
    </source>
</evidence>
<feature type="chain" id="PRO_5037309216" description="Sulfurtransferase" evidence="3">
    <location>
        <begin position="22"/>
        <end position="319"/>
    </location>
</feature>
<dbReference type="InterPro" id="IPR001307">
    <property type="entry name" value="Thiosulphate_STrfase_CS"/>
</dbReference>
<dbReference type="CDD" id="cd01449">
    <property type="entry name" value="TST_Repeat_2"/>
    <property type="match status" value="1"/>
</dbReference>
<feature type="signal peptide" evidence="3">
    <location>
        <begin position="1"/>
        <end position="21"/>
    </location>
</feature>
<dbReference type="PANTHER" id="PTHR43855:SF1">
    <property type="entry name" value="THIOSULFATE SULFURTRANSFERASE"/>
    <property type="match status" value="1"/>
</dbReference>
<keyword evidence="2" id="KW-0808">Transferase</keyword>
<name>A0A915YBI1_9BACT</name>
<keyword evidence="6" id="KW-1185">Reference proteome</keyword>
<organism evidence="5 6">
    <name type="scientific">Aureispira anguillae</name>
    <dbReference type="NCBI Taxonomy" id="2864201"/>
    <lineage>
        <taxon>Bacteria</taxon>
        <taxon>Pseudomonadati</taxon>
        <taxon>Bacteroidota</taxon>
        <taxon>Saprospiria</taxon>
        <taxon>Saprospirales</taxon>
        <taxon>Saprospiraceae</taxon>
        <taxon>Aureispira</taxon>
    </lineage>
</organism>
<dbReference type="Pfam" id="PF00581">
    <property type="entry name" value="Rhodanese"/>
    <property type="match status" value="2"/>
</dbReference>
<dbReference type="PROSITE" id="PS00683">
    <property type="entry name" value="RHODANESE_2"/>
    <property type="match status" value="1"/>
</dbReference>
<dbReference type="Gene3D" id="3.40.250.10">
    <property type="entry name" value="Rhodanese-like domain"/>
    <property type="match status" value="2"/>
</dbReference>
<dbReference type="RefSeq" id="WP_264791367.1">
    <property type="nucleotide sequence ID" value="NZ_AP026867.1"/>
</dbReference>
<proteinExistence type="predicted"/>